<evidence type="ECO:0008006" key="4">
    <source>
        <dbReference type="Google" id="ProtNLM"/>
    </source>
</evidence>
<dbReference type="EMBL" id="BMDJ01000004">
    <property type="protein sequence ID" value="GGI25612.1"/>
    <property type="molecule type" value="Genomic_DNA"/>
</dbReference>
<reference evidence="3" key="1">
    <citation type="journal article" date="2019" name="Int. J. Syst. Evol. Microbiol.">
        <title>The Global Catalogue of Microorganisms (GCM) 10K type strain sequencing project: providing services to taxonomists for standard genome sequencing and annotation.</title>
        <authorList>
            <consortium name="The Broad Institute Genomics Platform"/>
            <consortium name="The Broad Institute Genome Sequencing Center for Infectious Disease"/>
            <person name="Wu L."/>
            <person name="Ma J."/>
        </authorList>
    </citation>
    <scope>NUCLEOTIDE SEQUENCE [LARGE SCALE GENOMIC DNA]</scope>
    <source>
        <strain evidence="3">CCM 8939</strain>
    </source>
</reference>
<feature type="transmembrane region" description="Helical" evidence="1">
    <location>
        <begin position="44"/>
        <end position="62"/>
    </location>
</feature>
<keyword evidence="3" id="KW-1185">Reference proteome</keyword>
<evidence type="ECO:0000313" key="2">
    <source>
        <dbReference type="EMBL" id="GGI25612.1"/>
    </source>
</evidence>
<comment type="caution">
    <text evidence="2">The sequence shown here is derived from an EMBL/GenBank/DDBJ whole genome shotgun (WGS) entry which is preliminary data.</text>
</comment>
<name>A0ABQ2BJA1_9SPHI</name>
<dbReference type="RefSeq" id="WP_188413428.1">
    <property type="nucleotide sequence ID" value="NZ_BMDJ01000004.1"/>
</dbReference>
<keyword evidence="1" id="KW-0812">Transmembrane</keyword>
<evidence type="ECO:0000313" key="3">
    <source>
        <dbReference type="Proteomes" id="UP000645390"/>
    </source>
</evidence>
<evidence type="ECO:0000256" key="1">
    <source>
        <dbReference type="SAM" id="Phobius"/>
    </source>
</evidence>
<proteinExistence type="predicted"/>
<organism evidence="2 3">
    <name type="scientific">Pedobacter mendelii</name>
    <dbReference type="NCBI Taxonomy" id="1908240"/>
    <lineage>
        <taxon>Bacteria</taxon>
        <taxon>Pseudomonadati</taxon>
        <taxon>Bacteroidota</taxon>
        <taxon>Sphingobacteriia</taxon>
        <taxon>Sphingobacteriales</taxon>
        <taxon>Sphingobacteriaceae</taxon>
        <taxon>Pedobacter</taxon>
    </lineage>
</organism>
<sequence>MEFEEKQNLNLWWLYILLGVDAIIVLSILLFDNGGMSYQNLQKVYFAPVIAVLLPFFIIFLIQKNILTTSMNDEGILYQYFPFQIKPRLFQWNNMEKVYINSYDALGNYGGWGVR</sequence>
<keyword evidence="1" id="KW-1133">Transmembrane helix</keyword>
<feature type="transmembrane region" description="Helical" evidence="1">
    <location>
        <begin position="12"/>
        <end position="32"/>
    </location>
</feature>
<dbReference type="Proteomes" id="UP000645390">
    <property type="component" value="Unassembled WGS sequence"/>
</dbReference>
<gene>
    <name evidence="2" type="ORF">GCM10008119_18530</name>
</gene>
<keyword evidence="1" id="KW-0472">Membrane</keyword>
<protein>
    <recommendedName>
        <fullName evidence="4">PH domain-containing protein</fullName>
    </recommendedName>
</protein>
<accession>A0ABQ2BJA1</accession>